<protein>
    <submittedName>
        <fullName evidence="1">Uncharacterized protein</fullName>
    </submittedName>
</protein>
<proteinExistence type="predicted"/>
<evidence type="ECO:0000313" key="1">
    <source>
        <dbReference type="EMBL" id="PVU96813.1"/>
    </source>
</evidence>
<organism evidence="1 2">
    <name type="scientific">Smittium simulii</name>
    <dbReference type="NCBI Taxonomy" id="133385"/>
    <lineage>
        <taxon>Eukaryota</taxon>
        <taxon>Fungi</taxon>
        <taxon>Fungi incertae sedis</taxon>
        <taxon>Zoopagomycota</taxon>
        <taxon>Kickxellomycotina</taxon>
        <taxon>Harpellomycetes</taxon>
        <taxon>Harpellales</taxon>
        <taxon>Legeriomycetaceae</taxon>
        <taxon>Smittium</taxon>
    </lineage>
</organism>
<reference evidence="1 2" key="1">
    <citation type="journal article" date="2018" name="MBio">
        <title>Comparative Genomics Reveals the Core Gene Toolbox for the Fungus-Insect Symbiosis.</title>
        <authorList>
            <person name="Wang Y."/>
            <person name="Stata M."/>
            <person name="Wang W."/>
            <person name="Stajich J.E."/>
            <person name="White M.M."/>
            <person name="Moncalvo J.M."/>
        </authorList>
    </citation>
    <scope>NUCLEOTIDE SEQUENCE [LARGE SCALE GENOMIC DNA]</scope>
    <source>
        <strain evidence="1 2">SWE-8-4</strain>
    </source>
</reference>
<gene>
    <name evidence="1" type="ORF">BB561_000915</name>
</gene>
<comment type="caution">
    <text evidence="1">The sequence shown here is derived from an EMBL/GenBank/DDBJ whole genome shotgun (WGS) entry which is preliminary data.</text>
</comment>
<sequence>MPRITATLFANENNFFAEKIGYGILYLSHSSPISLYPVFRNSLASFAVSLNWACFARDIPQTLSKFSPRVIYVESVLLNLSVKLSLLITAKKSVKSSLLITAKNSVKPSLVITAKKSPIHLHAVFTVLKSPNMNFVLAEFAAELRNSIWVLSQEAKRTDWQNMGR</sequence>
<keyword evidence="2" id="KW-1185">Reference proteome</keyword>
<dbReference type="AlphaFoldDB" id="A0A2T9YWU3"/>
<evidence type="ECO:0000313" key="2">
    <source>
        <dbReference type="Proteomes" id="UP000245383"/>
    </source>
</evidence>
<name>A0A2T9YWU3_9FUNG</name>
<accession>A0A2T9YWU3</accession>
<dbReference type="Proteomes" id="UP000245383">
    <property type="component" value="Unassembled WGS sequence"/>
</dbReference>
<dbReference type="EMBL" id="MBFR01000023">
    <property type="protein sequence ID" value="PVU96813.1"/>
    <property type="molecule type" value="Genomic_DNA"/>
</dbReference>